<evidence type="ECO:0000313" key="2">
    <source>
        <dbReference type="EMBL" id="ACV67703.1"/>
    </source>
</evidence>
<dbReference type="PANTHER" id="PTHR33877:SF2">
    <property type="entry name" value="OS07G0170200 PROTEIN"/>
    <property type="match status" value="1"/>
</dbReference>
<accession>C8X078</accession>
<dbReference type="InterPro" id="IPR003615">
    <property type="entry name" value="HNH_nuc"/>
</dbReference>
<keyword evidence="2" id="KW-0255">Endonuclease</keyword>
<proteinExistence type="predicted"/>
<dbReference type="AlphaFoldDB" id="C8X078"/>
<dbReference type="KEGG" id="drt:Dret_0405"/>
<organism evidence="2 3">
    <name type="scientific">Desulfohalobium retbaense (strain ATCC 49708 / DSM 5692 / JCM 16813 / HR100)</name>
    <dbReference type="NCBI Taxonomy" id="485915"/>
    <lineage>
        <taxon>Bacteria</taxon>
        <taxon>Pseudomonadati</taxon>
        <taxon>Thermodesulfobacteriota</taxon>
        <taxon>Desulfovibrionia</taxon>
        <taxon>Desulfovibrionales</taxon>
        <taxon>Desulfohalobiaceae</taxon>
        <taxon>Desulfohalobium</taxon>
    </lineage>
</organism>
<feature type="domain" description="HNH nuclease" evidence="1">
    <location>
        <begin position="69"/>
        <end position="121"/>
    </location>
</feature>
<reference evidence="3" key="1">
    <citation type="submission" date="2009-09" db="EMBL/GenBank/DDBJ databases">
        <title>The complete chromosome of Desulfohalobium retbaense DSM 5692.</title>
        <authorList>
            <consortium name="US DOE Joint Genome Institute (JGI-PGF)"/>
            <person name="Lucas S."/>
            <person name="Copeland A."/>
            <person name="Lapidus A."/>
            <person name="Glavina del Rio T."/>
            <person name="Dalin E."/>
            <person name="Tice H."/>
            <person name="Bruce D."/>
            <person name="Goodwin L."/>
            <person name="Pitluck S."/>
            <person name="Kyrpides N."/>
            <person name="Mavromatis K."/>
            <person name="Ivanova N."/>
            <person name="Mikhailova N."/>
            <person name="Munk A.C."/>
            <person name="Brettin T."/>
            <person name="Detter J.C."/>
            <person name="Han C."/>
            <person name="Tapia R."/>
            <person name="Larimer F."/>
            <person name="Land M."/>
            <person name="Hauser L."/>
            <person name="Markowitz V."/>
            <person name="Cheng J.-F."/>
            <person name="Hugenholtz P."/>
            <person name="Woyke T."/>
            <person name="Wu D."/>
            <person name="Spring S."/>
            <person name="Klenk H.-P."/>
            <person name="Eisen J.A."/>
        </authorList>
    </citation>
    <scope>NUCLEOTIDE SEQUENCE [LARGE SCALE GENOMIC DNA]</scope>
    <source>
        <strain evidence="3">DSM 5692</strain>
    </source>
</reference>
<gene>
    <name evidence="2" type="ordered locus">Dret_0405</name>
</gene>
<dbReference type="SMART" id="SM00507">
    <property type="entry name" value="HNHc"/>
    <property type="match status" value="1"/>
</dbReference>
<dbReference type="InterPro" id="IPR052892">
    <property type="entry name" value="NA-targeting_endonuclease"/>
</dbReference>
<dbReference type="InterPro" id="IPR029471">
    <property type="entry name" value="HNH_5"/>
</dbReference>
<keyword evidence="2" id="KW-0540">Nuclease</keyword>
<evidence type="ECO:0000313" key="3">
    <source>
        <dbReference type="Proteomes" id="UP000001052"/>
    </source>
</evidence>
<dbReference type="GO" id="GO:0004519">
    <property type="term" value="F:endonuclease activity"/>
    <property type="evidence" value="ECO:0007669"/>
    <property type="project" value="UniProtKB-KW"/>
</dbReference>
<sequence>MRVLVLNANYTYLHSISWKRAINLYLKGKVEVLQYSTLKVASFGTEFMVPAIVRLVKMVRRIYKGKVPLNKRNIFLRDGYRCQYCGGSCRDHPTIDHILPKSRGGQTTWTNSVTSCRGCNQRKGNKTPSEARMPLLRQPSQPTIGEFLHIQNHHSGIQELVNSLLQQET</sequence>
<dbReference type="HOGENOM" id="CLU_099824_3_0_7"/>
<dbReference type="Gene3D" id="1.10.30.50">
    <property type="match status" value="1"/>
</dbReference>
<dbReference type="EMBL" id="CP001734">
    <property type="protein sequence ID" value="ACV67703.1"/>
    <property type="molecule type" value="Genomic_DNA"/>
</dbReference>
<dbReference type="PANTHER" id="PTHR33877">
    <property type="entry name" value="SLL1193 PROTEIN"/>
    <property type="match status" value="1"/>
</dbReference>
<evidence type="ECO:0000259" key="1">
    <source>
        <dbReference type="SMART" id="SM00507"/>
    </source>
</evidence>
<dbReference type="STRING" id="485915.Dret_0405"/>
<dbReference type="eggNOG" id="COG1403">
    <property type="taxonomic scope" value="Bacteria"/>
</dbReference>
<dbReference type="OrthoDB" id="9802901at2"/>
<keyword evidence="3" id="KW-1185">Reference proteome</keyword>
<dbReference type="Pfam" id="PF14279">
    <property type="entry name" value="HNH_5"/>
    <property type="match status" value="1"/>
</dbReference>
<dbReference type="RefSeq" id="WP_015750861.1">
    <property type="nucleotide sequence ID" value="NC_013223.1"/>
</dbReference>
<keyword evidence="2" id="KW-0378">Hydrolase</keyword>
<reference evidence="2 3" key="2">
    <citation type="journal article" date="2010" name="Stand. Genomic Sci.">
        <title>Complete genome sequence of Desulfohalobium retbaense type strain (HR(100)).</title>
        <authorList>
            <person name="Spring S."/>
            <person name="Nolan M."/>
            <person name="Lapidus A."/>
            <person name="Glavina Del Rio T."/>
            <person name="Copeland A."/>
            <person name="Tice H."/>
            <person name="Cheng J.F."/>
            <person name="Lucas S."/>
            <person name="Land M."/>
            <person name="Chen F."/>
            <person name="Bruce D."/>
            <person name="Goodwin L."/>
            <person name="Pitluck S."/>
            <person name="Ivanova N."/>
            <person name="Mavromatis K."/>
            <person name="Mikhailova N."/>
            <person name="Pati A."/>
            <person name="Chen A."/>
            <person name="Palaniappan K."/>
            <person name="Hauser L."/>
            <person name="Chang Y.J."/>
            <person name="Jeffries C.D."/>
            <person name="Munk C."/>
            <person name="Kiss H."/>
            <person name="Chain P."/>
            <person name="Han C."/>
            <person name="Brettin T."/>
            <person name="Detter J.C."/>
            <person name="Schuler E."/>
            <person name="Goker M."/>
            <person name="Rohde M."/>
            <person name="Bristow J."/>
            <person name="Eisen J.A."/>
            <person name="Markowitz V."/>
            <person name="Hugenholtz P."/>
            <person name="Kyrpides N.C."/>
            <person name="Klenk H.P."/>
        </authorList>
    </citation>
    <scope>NUCLEOTIDE SEQUENCE [LARGE SCALE GENOMIC DNA]</scope>
    <source>
        <strain evidence="2 3">DSM 5692</strain>
    </source>
</reference>
<name>C8X078_DESRD</name>
<protein>
    <submittedName>
        <fullName evidence="2">HNH endonuclease</fullName>
    </submittedName>
</protein>
<dbReference type="Proteomes" id="UP000001052">
    <property type="component" value="Chromosome"/>
</dbReference>
<dbReference type="CDD" id="cd00085">
    <property type="entry name" value="HNHc"/>
    <property type="match status" value="1"/>
</dbReference>